<gene>
    <name evidence="1" type="ORF">DPMN_107383</name>
</gene>
<name>A0A9D4K6L9_DREPO</name>
<reference evidence="1" key="1">
    <citation type="journal article" date="2019" name="bioRxiv">
        <title>The Genome of the Zebra Mussel, Dreissena polymorpha: A Resource for Invasive Species Research.</title>
        <authorList>
            <person name="McCartney M.A."/>
            <person name="Auch B."/>
            <person name="Kono T."/>
            <person name="Mallez S."/>
            <person name="Zhang Y."/>
            <person name="Obille A."/>
            <person name="Becker A."/>
            <person name="Abrahante J.E."/>
            <person name="Garbe J."/>
            <person name="Badalamenti J.P."/>
            <person name="Herman A."/>
            <person name="Mangelson H."/>
            <person name="Liachko I."/>
            <person name="Sullivan S."/>
            <person name="Sone E.D."/>
            <person name="Koren S."/>
            <person name="Silverstein K.A.T."/>
            <person name="Beckman K.B."/>
            <person name="Gohl D.M."/>
        </authorList>
    </citation>
    <scope>NUCLEOTIDE SEQUENCE</scope>
    <source>
        <strain evidence="1">Duluth1</strain>
        <tissue evidence="1">Whole animal</tissue>
    </source>
</reference>
<reference evidence="1" key="2">
    <citation type="submission" date="2020-11" db="EMBL/GenBank/DDBJ databases">
        <authorList>
            <person name="McCartney M.A."/>
            <person name="Auch B."/>
            <person name="Kono T."/>
            <person name="Mallez S."/>
            <person name="Becker A."/>
            <person name="Gohl D.M."/>
            <person name="Silverstein K.A.T."/>
            <person name="Koren S."/>
            <person name="Bechman K.B."/>
            <person name="Herman A."/>
            <person name="Abrahante J.E."/>
            <person name="Garbe J."/>
        </authorList>
    </citation>
    <scope>NUCLEOTIDE SEQUENCE</scope>
    <source>
        <strain evidence="1">Duluth1</strain>
        <tissue evidence="1">Whole animal</tissue>
    </source>
</reference>
<dbReference type="EMBL" id="JAIWYP010000004">
    <property type="protein sequence ID" value="KAH3834065.1"/>
    <property type="molecule type" value="Genomic_DNA"/>
</dbReference>
<dbReference type="AlphaFoldDB" id="A0A9D4K6L9"/>
<evidence type="ECO:0000313" key="2">
    <source>
        <dbReference type="Proteomes" id="UP000828390"/>
    </source>
</evidence>
<protein>
    <submittedName>
        <fullName evidence="1">Uncharacterized protein</fullName>
    </submittedName>
</protein>
<dbReference type="Proteomes" id="UP000828390">
    <property type="component" value="Unassembled WGS sequence"/>
</dbReference>
<proteinExistence type="predicted"/>
<accession>A0A9D4K6L9</accession>
<organism evidence="1 2">
    <name type="scientific">Dreissena polymorpha</name>
    <name type="common">Zebra mussel</name>
    <name type="synonym">Mytilus polymorpha</name>
    <dbReference type="NCBI Taxonomy" id="45954"/>
    <lineage>
        <taxon>Eukaryota</taxon>
        <taxon>Metazoa</taxon>
        <taxon>Spiralia</taxon>
        <taxon>Lophotrochozoa</taxon>
        <taxon>Mollusca</taxon>
        <taxon>Bivalvia</taxon>
        <taxon>Autobranchia</taxon>
        <taxon>Heteroconchia</taxon>
        <taxon>Euheterodonta</taxon>
        <taxon>Imparidentia</taxon>
        <taxon>Neoheterodontei</taxon>
        <taxon>Myida</taxon>
        <taxon>Dreissenoidea</taxon>
        <taxon>Dreissenidae</taxon>
        <taxon>Dreissena</taxon>
    </lineage>
</organism>
<comment type="caution">
    <text evidence="1">The sequence shown here is derived from an EMBL/GenBank/DDBJ whole genome shotgun (WGS) entry which is preliminary data.</text>
</comment>
<sequence>MRDHHGSYPARSGMCTVKPLCSAVSILVGHGESGNVPEAPGCQHGSFGELKTAALTIKANGSIRNGPCGCRIRSEESRIRSGDNHTYALVFRVRHG</sequence>
<evidence type="ECO:0000313" key="1">
    <source>
        <dbReference type="EMBL" id="KAH3834065.1"/>
    </source>
</evidence>
<keyword evidence="2" id="KW-1185">Reference proteome</keyword>